<protein>
    <submittedName>
        <fullName evidence="3">ATP-binding protein</fullName>
    </submittedName>
</protein>
<dbReference type="InterPro" id="IPR050267">
    <property type="entry name" value="Anti-sigma-factor_SerPK"/>
</dbReference>
<feature type="domain" description="Histidine kinase/HSP90-like ATPase" evidence="2">
    <location>
        <begin position="26"/>
        <end position="135"/>
    </location>
</feature>
<keyword evidence="1" id="KW-0808">Transferase</keyword>
<reference evidence="3 4" key="1">
    <citation type="submission" date="2020-04" db="EMBL/GenBank/DDBJ databases">
        <title>MicrobeNet Type strains.</title>
        <authorList>
            <person name="Nicholson A.C."/>
        </authorList>
    </citation>
    <scope>NUCLEOTIDE SEQUENCE [LARGE SCALE GENOMIC DNA]</scope>
    <source>
        <strain evidence="3 4">DSM 40738</strain>
    </source>
</reference>
<keyword evidence="1" id="KW-0723">Serine/threonine-protein kinase</keyword>
<dbReference type="Proteomes" id="UP000570003">
    <property type="component" value="Unassembled WGS sequence"/>
</dbReference>
<name>A0AA44DFT3_STRE0</name>
<sequence>MDNGAGVPPRPSPWQGVRRLTAPAVDAVVPQVRHAVRDLLERQGLPATGGVAQDLLLIVSELVTNAVRHAAPLSPRVAVEVAVGARWVRVAVEDDHPHRPRALPADTGRTGGRGLFLVEEITREAGGACDVERTASGGKVAWALLPR</sequence>
<dbReference type="InterPro" id="IPR036890">
    <property type="entry name" value="HATPase_C_sf"/>
</dbReference>
<evidence type="ECO:0000259" key="2">
    <source>
        <dbReference type="Pfam" id="PF13581"/>
    </source>
</evidence>
<dbReference type="PANTHER" id="PTHR35526">
    <property type="entry name" value="ANTI-SIGMA-F FACTOR RSBW-RELATED"/>
    <property type="match status" value="1"/>
</dbReference>
<dbReference type="InterPro" id="IPR003594">
    <property type="entry name" value="HATPase_dom"/>
</dbReference>
<proteinExistence type="predicted"/>
<organism evidence="3 4">
    <name type="scientific">Streptomyces somaliensis (strain ATCC 33201 / DSM 40738 / JCM 12659 / KCTC 9044 / NCTC 11332 / NRRL B-12077 / IP 733)</name>
    <dbReference type="NCBI Taxonomy" id="1134445"/>
    <lineage>
        <taxon>Bacteria</taxon>
        <taxon>Bacillati</taxon>
        <taxon>Actinomycetota</taxon>
        <taxon>Actinomycetes</taxon>
        <taxon>Kitasatosporales</taxon>
        <taxon>Streptomycetaceae</taxon>
        <taxon>Streptomyces</taxon>
    </lineage>
</organism>
<evidence type="ECO:0000313" key="3">
    <source>
        <dbReference type="EMBL" id="NKY15630.1"/>
    </source>
</evidence>
<dbReference type="SUPFAM" id="SSF55874">
    <property type="entry name" value="ATPase domain of HSP90 chaperone/DNA topoisomerase II/histidine kinase"/>
    <property type="match status" value="1"/>
</dbReference>
<dbReference type="RefSeq" id="WP_168439813.1">
    <property type="nucleotide sequence ID" value="NZ_JAAXOU010000199.1"/>
</dbReference>
<gene>
    <name evidence="3" type="ORF">HGA06_16160</name>
</gene>
<dbReference type="GO" id="GO:0004674">
    <property type="term" value="F:protein serine/threonine kinase activity"/>
    <property type="evidence" value="ECO:0007669"/>
    <property type="project" value="UniProtKB-KW"/>
</dbReference>
<dbReference type="AlphaFoldDB" id="A0AA44DFT3"/>
<dbReference type="Pfam" id="PF13581">
    <property type="entry name" value="HATPase_c_2"/>
    <property type="match status" value="1"/>
</dbReference>
<keyword evidence="4" id="KW-1185">Reference proteome</keyword>
<dbReference type="PANTHER" id="PTHR35526:SF3">
    <property type="entry name" value="ANTI-SIGMA-F FACTOR RSBW"/>
    <property type="match status" value="1"/>
</dbReference>
<dbReference type="GO" id="GO:0005524">
    <property type="term" value="F:ATP binding"/>
    <property type="evidence" value="ECO:0007669"/>
    <property type="project" value="UniProtKB-KW"/>
</dbReference>
<evidence type="ECO:0000313" key="4">
    <source>
        <dbReference type="Proteomes" id="UP000570003"/>
    </source>
</evidence>
<comment type="caution">
    <text evidence="3">The sequence shown here is derived from an EMBL/GenBank/DDBJ whole genome shotgun (WGS) entry which is preliminary data.</text>
</comment>
<dbReference type="EMBL" id="JAAXOU010000199">
    <property type="protein sequence ID" value="NKY15630.1"/>
    <property type="molecule type" value="Genomic_DNA"/>
</dbReference>
<keyword evidence="3" id="KW-0067">ATP-binding</keyword>
<dbReference type="Gene3D" id="3.30.565.10">
    <property type="entry name" value="Histidine kinase-like ATPase, C-terminal domain"/>
    <property type="match status" value="1"/>
</dbReference>
<keyword evidence="1" id="KW-0418">Kinase</keyword>
<keyword evidence="3" id="KW-0547">Nucleotide-binding</keyword>
<dbReference type="CDD" id="cd16936">
    <property type="entry name" value="HATPase_RsbW-like"/>
    <property type="match status" value="1"/>
</dbReference>
<accession>A0AA44DFT3</accession>
<evidence type="ECO:0000256" key="1">
    <source>
        <dbReference type="ARBA" id="ARBA00022527"/>
    </source>
</evidence>